<evidence type="ECO:0000313" key="2">
    <source>
        <dbReference type="Proteomes" id="UP000095765"/>
    </source>
</evidence>
<dbReference type="EMBL" id="CZBE01000036">
    <property type="protein sequence ID" value="CUQ21172.1"/>
    <property type="molecule type" value="Genomic_DNA"/>
</dbReference>
<accession>A0A174UFV7</accession>
<organism evidence="1 2">
    <name type="scientific">Anaerotruncus colihominis</name>
    <dbReference type="NCBI Taxonomy" id="169435"/>
    <lineage>
        <taxon>Bacteria</taxon>
        <taxon>Bacillati</taxon>
        <taxon>Bacillota</taxon>
        <taxon>Clostridia</taxon>
        <taxon>Eubacteriales</taxon>
        <taxon>Oscillospiraceae</taxon>
        <taxon>Anaerotruncus</taxon>
    </lineage>
</organism>
<dbReference type="RefSeq" id="WP_055246118.1">
    <property type="nucleotide sequence ID" value="NZ_CABIWA010000027.1"/>
</dbReference>
<proteinExistence type="predicted"/>
<dbReference type="OrthoDB" id="2087689at2"/>
<sequence length="71" mass="8043">MIKGKYAAQIEIDISVDENTPNLLPFDELKNAVKKEMRDVILTKLDDEFSAIGTTTVIQQFADLWKEVADD</sequence>
<protein>
    <submittedName>
        <fullName evidence="1">Uncharacterized protein</fullName>
    </submittedName>
</protein>
<name>A0A174UFV7_9FIRM</name>
<dbReference type="AlphaFoldDB" id="A0A174UFV7"/>
<gene>
    <name evidence="1" type="ORF">ERS852551_03563</name>
</gene>
<evidence type="ECO:0000313" key="1">
    <source>
        <dbReference type="EMBL" id="CUQ21172.1"/>
    </source>
</evidence>
<reference evidence="1 2" key="1">
    <citation type="submission" date="2015-09" db="EMBL/GenBank/DDBJ databases">
        <authorList>
            <consortium name="Pathogen Informatics"/>
        </authorList>
    </citation>
    <scope>NUCLEOTIDE SEQUENCE [LARGE SCALE GENOMIC DNA]</scope>
    <source>
        <strain evidence="1 2">2789STDY5834939</strain>
    </source>
</reference>
<dbReference type="Proteomes" id="UP000095765">
    <property type="component" value="Unassembled WGS sequence"/>
</dbReference>